<gene>
    <name evidence="1" type="ORF">COLO4_09402</name>
</gene>
<dbReference type="Proteomes" id="UP000187203">
    <property type="component" value="Unassembled WGS sequence"/>
</dbReference>
<dbReference type="GO" id="GO:0007017">
    <property type="term" value="P:microtubule-based process"/>
    <property type="evidence" value="ECO:0007669"/>
    <property type="project" value="InterPro"/>
</dbReference>
<dbReference type="Pfam" id="PF01221">
    <property type="entry name" value="Dynein_light"/>
    <property type="match status" value="1"/>
</dbReference>
<dbReference type="InterPro" id="IPR037177">
    <property type="entry name" value="DLC_sf"/>
</dbReference>
<accession>A0A1R3KCD8</accession>
<dbReference type="STRING" id="93759.A0A1R3KCD8"/>
<dbReference type="AlphaFoldDB" id="A0A1R3KCD8"/>
<comment type="caution">
    <text evidence="1">The sequence shown here is derived from an EMBL/GenBank/DDBJ whole genome shotgun (WGS) entry which is preliminary data.</text>
</comment>
<reference evidence="2" key="1">
    <citation type="submission" date="2013-09" db="EMBL/GenBank/DDBJ databases">
        <title>Corchorus olitorius genome sequencing.</title>
        <authorList>
            <person name="Alam M."/>
            <person name="Haque M.S."/>
            <person name="Islam M.S."/>
            <person name="Emdad E.M."/>
            <person name="Islam M.M."/>
            <person name="Ahmed B."/>
            <person name="Halim A."/>
            <person name="Hossen Q.M.M."/>
            <person name="Hossain M.Z."/>
            <person name="Ahmed R."/>
            <person name="Khan M.M."/>
            <person name="Islam R."/>
            <person name="Rashid M.M."/>
            <person name="Khan S.A."/>
            <person name="Rahman M.S."/>
            <person name="Alam M."/>
            <person name="Yahiya A.S."/>
            <person name="Khan M.S."/>
            <person name="Azam M.S."/>
            <person name="Haque T."/>
            <person name="Lashkar M.Z.H."/>
            <person name="Akhand A.I."/>
            <person name="Morshed G."/>
            <person name="Roy S."/>
            <person name="Uddin K.S."/>
            <person name="Rabeya T."/>
            <person name="Hossain A.S."/>
            <person name="Chowdhury A."/>
            <person name="Snigdha A.R."/>
            <person name="Mortoza M.S."/>
            <person name="Matin S.A."/>
            <person name="Hoque S.M.E."/>
            <person name="Islam M.K."/>
            <person name="Roy D.K."/>
            <person name="Haider R."/>
            <person name="Moosa M.M."/>
            <person name="Elias S.M."/>
            <person name="Hasan A.M."/>
            <person name="Jahan S."/>
            <person name="Shafiuddin M."/>
            <person name="Mahmood N."/>
            <person name="Shommy N.S."/>
        </authorList>
    </citation>
    <scope>NUCLEOTIDE SEQUENCE [LARGE SCALE GENOMIC DNA]</scope>
    <source>
        <strain evidence="2">cv. O-4</strain>
    </source>
</reference>
<evidence type="ECO:0000313" key="2">
    <source>
        <dbReference type="Proteomes" id="UP000187203"/>
    </source>
</evidence>
<name>A0A1R3KCD8_9ROSI</name>
<dbReference type="GO" id="GO:0030286">
    <property type="term" value="C:dynein complex"/>
    <property type="evidence" value="ECO:0007669"/>
    <property type="project" value="InterPro"/>
</dbReference>
<evidence type="ECO:0000313" key="1">
    <source>
        <dbReference type="EMBL" id="OMP04698.1"/>
    </source>
</evidence>
<proteinExistence type="predicted"/>
<sequence length="57" mass="6204">MKPAWQCVIGTSFGSLICDSLGAGGFVYFSIDSFFILLFKTEVELVTDETESANGFN</sequence>
<organism evidence="1 2">
    <name type="scientific">Corchorus olitorius</name>
    <dbReference type="NCBI Taxonomy" id="93759"/>
    <lineage>
        <taxon>Eukaryota</taxon>
        <taxon>Viridiplantae</taxon>
        <taxon>Streptophyta</taxon>
        <taxon>Embryophyta</taxon>
        <taxon>Tracheophyta</taxon>
        <taxon>Spermatophyta</taxon>
        <taxon>Magnoliopsida</taxon>
        <taxon>eudicotyledons</taxon>
        <taxon>Gunneridae</taxon>
        <taxon>Pentapetalae</taxon>
        <taxon>rosids</taxon>
        <taxon>malvids</taxon>
        <taxon>Malvales</taxon>
        <taxon>Malvaceae</taxon>
        <taxon>Grewioideae</taxon>
        <taxon>Apeibeae</taxon>
        <taxon>Corchorus</taxon>
    </lineage>
</organism>
<dbReference type="SUPFAM" id="SSF54648">
    <property type="entry name" value="DLC"/>
    <property type="match status" value="1"/>
</dbReference>
<keyword evidence="2" id="KW-1185">Reference proteome</keyword>
<dbReference type="Gene3D" id="3.30.740.10">
    <property type="entry name" value="Protein Inhibitor Of Neuronal Nitric Oxide Synthase"/>
    <property type="match status" value="1"/>
</dbReference>
<dbReference type="InterPro" id="IPR001372">
    <property type="entry name" value="Dynein_light_chain_typ-1/2"/>
</dbReference>
<dbReference type="EMBL" id="AWUE01014231">
    <property type="protein sequence ID" value="OMP04698.1"/>
    <property type="molecule type" value="Genomic_DNA"/>
</dbReference>
<protein>
    <submittedName>
        <fullName evidence="1">Dynein light chain, type 1/2</fullName>
    </submittedName>
</protein>
<dbReference type="OrthoDB" id="10033309at2759"/>